<dbReference type="EMBL" id="FP929052">
    <property type="protein sequence ID" value="CBL16811.1"/>
    <property type="molecule type" value="Genomic_DNA"/>
</dbReference>
<gene>
    <name evidence="2" type="ordered locus">RUM_05940</name>
</gene>
<dbReference type="Proteomes" id="UP000007054">
    <property type="component" value="Chromosome"/>
</dbReference>
<dbReference type="RefSeq" id="WP_015557718.1">
    <property type="nucleotide sequence ID" value="NC_021039.1"/>
</dbReference>
<evidence type="ECO:0000256" key="1">
    <source>
        <dbReference type="SAM" id="MobiDB-lite"/>
    </source>
</evidence>
<reference evidence="2" key="2">
    <citation type="submission" date="2010-03" db="EMBL/GenBank/DDBJ databases">
        <authorList>
            <person name="Pajon A."/>
        </authorList>
    </citation>
    <scope>NUCLEOTIDE SEQUENCE</scope>
    <source>
        <strain evidence="2">Type strain: 18P13</strain>
    </source>
</reference>
<evidence type="ECO:0000313" key="3">
    <source>
        <dbReference type="Proteomes" id="UP000007054"/>
    </source>
</evidence>
<dbReference type="KEGG" id="rch:RUM_05940"/>
<sequence>MIHVPLRLWREQTGTMPAALPGGGYRMRPPRAADPAARAKPY</sequence>
<proteinExistence type="predicted"/>
<protein>
    <submittedName>
        <fullName evidence="2">Uncharacterized protein</fullName>
    </submittedName>
</protein>
<organism evidence="2 3">
    <name type="scientific">Ruminococcus champanellensis (strain DSM 18848 / JCM 17042 / KCTC 15320 / 18P13)</name>
    <dbReference type="NCBI Taxonomy" id="213810"/>
    <lineage>
        <taxon>Bacteria</taxon>
        <taxon>Bacillati</taxon>
        <taxon>Bacillota</taxon>
        <taxon>Clostridia</taxon>
        <taxon>Eubacteriales</taxon>
        <taxon>Oscillospiraceae</taxon>
        <taxon>Ruminococcus</taxon>
    </lineage>
</organism>
<dbReference type="AlphaFoldDB" id="D4LB16"/>
<feature type="compositionally biased region" description="Low complexity" evidence="1">
    <location>
        <begin position="33"/>
        <end position="42"/>
    </location>
</feature>
<feature type="region of interest" description="Disordered" evidence="1">
    <location>
        <begin position="15"/>
        <end position="42"/>
    </location>
</feature>
<keyword evidence="3" id="KW-1185">Reference proteome</keyword>
<evidence type="ECO:0000313" key="2">
    <source>
        <dbReference type="EMBL" id="CBL16811.1"/>
    </source>
</evidence>
<accession>D4LB16</accession>
<dbReference type="STRING" id="213810.RUM_05940"/>
<name>D4LB16_RUMC1</name>
<reference evidence="2" key="1">
    <citation type="submission" date="2010-03" db="EMBL/GenBank/DDBJ databases">
        <title>The genome sequence of Ruminococcus sp. 18P13.</title>
        <authorList>
            <consortium name="metaHIT consortium -- http://www.metahit.eu/"/>
            <person name="Pajon A."/>
            <person name="Turner K."/>
            <person name="Parkhill J."/>
            <person name="Bernalier A."/>
        </authorList>
    </citation>
    <scope>NUCLEOTIDE SEQUENCE [LARGE SCALE GENOMIC DNA]</scope>
    <source>
        <strain evidence="2">Type strain: 18P13</strain>
    </source>
</reference>
<dbReference type="GeneID" id="83157261"/>
<dbReference type="HOGENOM" id="CLU_3257371_0_0_9"/>